<evidence type="ECO:0000313" key="4">
    <source>
        <dbReference type="EMBL" id="KOO38954.1"/>
    </source>
</evidence>
<dbReference type="PRINTS" id="PR00080">
    <property type="entry name" value="SDRFAMILY"/>
</dbReference>
<reference evidence="4" key="1">
    <citation type="submission" date="2015-08" db="EMBL/GenBank/DDBJ databases">
        <title>Complete DNA Sequence of Pseudomonas syringae pv. actinidiae, the Causal Agent of Kiwifruit Canker Disease.</title>
        <authorList>
            <person name="Rikkerink E.H.A."/>
            <person name="Fineran P.C."/>
        </authorList>
    </citation>
    <scope>NUCLEOTIDE SEQUENCE</scope>
    <source>
        <strain evidence="4">DSM 13666</strain>
    </source>
</reference>
<evidence type="ECO:0000256" key="3">
    <source>
        <dbReference type="RuleBase" id="RU000363"/>
    </source>
</evidence>
<dbReference type="Pfam" id="PF00106">
    <property type="entry name" value="adh_short"/>
    <property type="match status" value="1"/>
</dbReference>
<dbReference type="SUPFAM" id="SSF51735">
    <property type="entry name" value="NAD(P)-binding Rossmann-fold domains"/>
    <property type="match status" value="1"/>
</dbReference>
<gene>
    <name evidence="4" type="ORF">AMD02_08825</name>
</gene>
<dbReference type="PANTHER" id="PTHR44196:SF1">
    <property type="entry name" value="DEHYDROGENASE_REDUCTASE SDR FAMILY MEMBER 7B"/>
    <property type="match status" value="1"/>
</dbReference>
<dbReference type="GO" id="GO:0016491">
    <property type="term" value="F:oxidoreductase activity"/>
    <property type="evidence" value="ECO:0007669"/>
    <property type="project" value="UniProtKB-KW"/>
</dbReference>
<dbReference type="AlphaFoldDB" id="A0A0M0KJM1"/>
<evidence type="ECO:0000256" key="2">
    <source>
        <dbReference type="ARBA" id="ARBA00023002"/>
    </source>
</evidence>
<comment type="similarity">
    <text evidence="1 3">Belongs to the short-chain dehydrogenases/reductases (SDR) family.</text>
</comment>
<dbReference type="InterPro" id="IPR036291">
    <property type="entry name" value="NAD(P)-bd_dom_sf"/>
</dbReference>
<dbReference type="PANTHER" id="PTHR44196">
    <property type="entry name" value="DEHYDROGENASE/REDUCTASE SDR FAMILY MEMBER 7B"/>
    <property type="match status" value="1"/>
</dbReference>
<comment type="caution">
    <text evidence="4">The sequence shown here is derived from an EMBL/GenBank/DDBJ whole genome shotgun (WGS) entry which is preliminary data.</text>
</comment>
<dbReference type="Gene3D" id="3.40.50.720">
    <property type="entry name" value="NAD(P)-binding Rossmann-like Domain"/>
    <property type="match status" value="1"/>
</dbReference>
<dbReference type="InterPro" id="IPR020904">
    <property type="entry name" value="Sc_DH/Rdtase_CS"/>
</dbReference>
<name>A0A0M0KJM1_ALKHA</name>
<dbReference type="PATRIC" id="fig|136160.3.peg.2105"/>
<dbReference type="EMBL" id="LILD01000001">
    <property type="protein sequence ID" value="KOO38954.1"/>
    <property type="molecule type" value="Genomic_DNA"/>
</dbReference>
<sequence>MNDTKVVMITGASKGLGKALALTFARNHWSLALCARNEQALEAVKQEALESGAESVLAIQADGAVEKDMDRLVSLTESTFGHIDVLIVNASIFGPGPAWLLDYDLSSFQDVLLTNVLHPFMITKRVLPGMLQRKKGTILHVTSEAGKTGFAEWGAYGISKFALEGLAETWANELTETDIALSWIDPGEMDTDMHAIAVPDCDYPLAKPEDVANVFFAIASRKREEVHGKRFEAQALMTKGGVSL</sequence>
<evidence type="ECO:0000256" key="1">
    <source>
        <dbReference type="ARBA" id="ARBA00006484"/>
    </source>
</evidence>
<organism evidence="4">
    <name type="scientific">Halalkalibacterium halodurans</name>
    <name type="common">Bacillus halodurans</name>
    <dbReference type="NCBI Taxonomy" id="86665"/>
    <lineage>
        <taxon>Bacteria</taxon>
        <taxon>Bacillati</taxon>
        <taxon>Bacillota</taxon>
        <taxon>Bacilli</taxon>
        <taxon>Bacillales</taxon>
        <taxon>Bacillaceae</taxon>
        <taxon>Halalkalibacterium (ex Joshi et al. 2022)</taxon>
    </lineage>
</organism>
<dbReference type="RefSeq" id="WP_053431062.1">
    <property type="nucleotide sequence ID" value="NZ_CP040441.1"/>
</dbReference>
<keyword evidence="2" id="KW-0560">Oxidoreductase</keyword>
<dbReference type="PRINTS" id="PR00081">
    <property type="entry name" value="GDHRDH"/>
</dbReference>
<dbReference type="GeneID" id="87597751"/>
<proteinExistence type="inferred from homology"/>
<dbReference type="GO" id="GO:0016020">
    <property type="term" value="C:membrane"/>
    <property type="evidence" value="ECO:0007669"/>
    <property type="project" value="TreeGrafter"/>
</dbReference>
<protein>
    <submittedName>
        <fullName evidence="4">3-oxoacyl-ACP reductase</fullName>
    </submittedName>
</protein>
<dbReference type="InterPro" id="IPR002347">
    <property type="entry name" value="SDR_fam"/>
</dbReference>
<dbReference type="CDD" id="cd05233">
    <property type="entry name" value="SDR_c"/>
    <property type="match status" value="1"/>
</dbReference>
<dbReference type="PROSITE" id="PS00061">
    <property type="entry name" value="ADH_SHORT"/>
    <property type="match status" value="1"/>
</dbReference>
<accession>A0A0M0KJM1</accession>